<feature type="compositionally biased region" description="Basic and acidic residues" evidence="1">
    <location>
        <begin position="164"/>
        <end position="173"/>
    </location>
</feature>
<gene>
    <name evidence="3" type="ORF">MKZ38_003323</name>
</gene>
<feature type="signal peptide" evidence="2">
    <location>
        <begin position="1"/>
        <end position="20"/>
    </location>
</feature>
<evidence type="ECO:0000313" key="3">
    <source>
        <dbReference type="EMBL" id="KAJ2899273.1"/>
    </source>
</evidence>
<dbReference type="AlphaFoldDB" id="A0AAD5RUL6"/>
<feature type="region of interest" description="Disordered" evidence="1">
    <location>
        <begin position="92"/>
        <end position="135"/>
    </location>
</feature>
<dbReference type="EMBL" id="JAKWBI020000202">
    <property type="protein sequence ID" value="KAJ2899273.1"/>
    <property type="molecule type" value="Genomic_DNA"/>
</dbReference>
<evidence type="ECO:0000256" key="2">
    <source>
        <dbReference type="SAM" id="SignalP"/>
    </source>
</evidence>
<feature type="region of interest" description="Disordered" evidence="1">
    <location>
        <begin position="148"/>
        <end position="178"/>
    </location>
</feature>
<proteinExistence type="predicted"/>
<keyword evidence="2" id="KW-0732">Signal</keyword>
<sequence>MLIIPLLLGQLILALAVADADTVASHETTGYSRYLHRGRTDTKKTPANDVLGLPVRPMVFTAPAFPGGENARLEDDAGEVWKKLKEIKGRYHPDLLDSSRKKNNARRRTLTKPTQGPETAKRKKEFPTQDHGENQCPETATIKTALTGEGHTEHTLTRPTEGQETVKHNKKDVPYSTTTATARGDKMYDTITVTPPFPVTTSEGSVYGG</sequence>
<reference evidence="3" key="1">
    <citation type="submission" date="2022-07" db="EMBL/GenBank/DDBJ databases">
        <title>Draft genome sequence of Zalerion maritima ATCC 34329, a (micro)plastics degrading marine fungus.</title>
        <authorList>
            <person name="Paco A."/>
            <person name="Goncalves M.F.M."/>
            <person name="Rocha-Santos T.A.P."/>
            <person name="Alves A."/>
        </authorList>
    </citation>
    <scope>NUCLEOTIDE SEQUENCE</scope>
    <source>
        <strain evidence="3">ATCC 34329</strain>
    </source>
</reference>
<accession>A0AAD5RUL6</accession>
<comment type="caution">
    <text evidence="3">The sequence shown here is derived from an EMBL/GenBank/DDBJ whole genome shotgun (WGS) entry which is preliminary data.</text>
</comment>
<feature type="chain" id="PRO_5042222392" evidence="2">
    <location>
        <begin position="21"/>
        <end position="209"/>
    </location>
</feature>
<organism evidence="3 4">
    <name type="scientific">Zalerion maritima</name>
    <dbReference type="NCBI Taxonomy" id="339359"/>
    <lineage>
        <taxon>Eukaryota</taxon>
        <taxon>Fungi</taxon>
        <taxon>Dikarya</taxon>
        <taxon>Ascomycota</taxon>
        <taxon>Pezizomycotina</taxon>
        <taxon>Sordariomycetes</taxon>
        <taxon>Lulworthiomycetidae</taxon>
        <taxon>Lulworthiales</taxon>
        <taxon>Lulworthiaceae</taxon>
        <taxon>Zalerion</taxon>
    </lineage>
</organism>
<protein>
    <submittedName>
        <fullName evidence="3">Uncharacterized protein</fullName>
    </submittedName>
</protein>
<evidence type="ECO:0000313" key="4">
    <source>
        <dbReference type="Proteomes" id="UP001201980"/>
    </source>
</evidence>
<name>A0AAD5RUL6_9PEZI</name>
<dbReference type="Proteomes" id="UP001201980">
    <property type="component" value="Unassembled WGS sequence"/>
</dbReference>
<keyword evidence="4" id="KW-1185">Reference proteome</keyword>
<evidence type="ECO:0000256" key="1">
    <source>
        <dbReference type="SAM" id="MobiDB-lite"/>
    </source>
</evidence>
<feature type="compositionally biased region" description="Basic residues" evidence="1">
    <location>
        <begin position="101"/>
        <end position="110"/>
    </location>
</feature>